<evidence type="ECO:0000313" key="12">
    <source>
        <dbReference type="Proteomes" id="UP000322245"/>
    </source>
</evidence>
<keyword evidence="4" id="KW-0732">Signal</keyword>
<dbReference type="GO" id="GO:0038023">
    <property type="term" value="F:signaling receptor activity"/>
    <property type="evidence" value="ECO:0007669"/>
    <property type="project" value="InterPro"/>
</dbReference>
<sequence length="312" mass="34182">MCEMGSDNPCTLTLEDGTHYDLNQLSSSKADYTAQVGDTSYYLNVCKSVVGELYKIDNPDDVGGFVRRPDGDFSLGQVNTNLTLSPMVNDPLLTMTGGSACPGNPSETASTAIRFICSPSDFDAGKPLLVASLPPQDPCHFYFEWSTHVACPTNPKRELESHHYYIAFVAILAIAFLTWFGGVTMYNRVKLKRRGIDQFPLPDFSSWHLPSIHLPSRSNANSSSNGASRPGWGSWNRRSSGYSNVRADEHDDEETGFAGRFSLEESDEDAEDLTTVGVGEANVWRNHQQERDSTDGQGKGKGRAEHGGLVDV</sequence>
<dbReference type="PANTHER" id="PTHR15071">
    <property type="entry name" value="MANNOSE-6-PHOSPHATE RECEPTOR FAMILY MEMBER"/>
    <property type="match status" value="1"/>
</dbReference>
<comment type="caution">
    <text evidence="11">The sequence shown here is derived from an EMBL/GenBank/DDBJ whole genome shotgun (WGS) entry which is preliminary data.</text>
</comment>
<evidence type="ECO:0000256" key="5">
    <source>
        <dbReference type="ARBA" id="ARBA00022989"/>
    </source>
</evidence>
<keyword evidence="7" id="KW-1015">Disulfide bond</keyword>
<keyword evidence="5 9" id="KW-1133">Transmembrane helix</keyword>
<dbReference type="PROSITE" id="PS51914">
    <property type="entry name" value="MRH"/>
    <property type="match status" value="1"/>
</dbReference>
<evidence type="ECO:0000256" key="9">
    <source>
        <dbReference type="SAM" id="Phobius"/>
    </source>
</evidence>
<name>A0A5D3B4Q3_9TREE</name>
<dbReference type="Pfam" id="PF00878">
    <property type="entry name" value="CIMR"/>
    <property type="match status" value="2"/>
</dbReference>
<evidence type="ECO:0000259" key="10">
    <source>
        <dbReference type="PROSITE" id="PS51914"/>
    </source>
</evidence>
<keyword evidence="3 9" id="KW-0812">Transmembrane</keyword>
<evidence type="ECO:0000256" key="3">
    <source>
        <dbReference type="ARBA" id="ARBA00022692"/>
    </source>
</evidence>
<organism evidence="11 12">
    <name type="scientific">Cryptococcus floricola</name>
    <dbReference type="NCBI Taxonomy" id="2591691"/>
    <lineage>
        <taxon>Eukaryota</taxon>
        <taxon>Fungi</taxon>
        <taxon>Dikarya</taxon>
        <taxon>Basidiomycota</taxon>
        <taxon>Agaricomycotina</taxon>
        <taxon>Tremellomycetes</taxon>
        <taxon>Tremellales</taxon>
        <taxon>Cryptococcaceae</taxon>
        <taxon>Cryptococcus</taxon>
    </lineage>
</organism>
<dbReference type="SUPFAM" id="SSF50911">
    <property type="entry name" value="Mannose 6-phosphate receptor domain"/>
    <property type="match status" value="1"/>
</dbReference>
<feature type="compositionally biased region" description="Basic and acidic residues" evidence="8">
    <location>
        <begin position="302"/>
        <end position="312"/>
    </location>
</feature>
<dbReference type="GO" id="GO:0007034">
    <property type="term" value="P:vacuolar transport"/>
    <property type="evidence" value="ECO:0007669"/>
    <property type="project" value="TreeGrafter"/>
</dbReference>
<feature type="region of interest" description="Disordered" evidence="8">
    <location>
        <begin position="262"/>
        <end position="312"/>
    </location>
</feature>
<keyword evidence="6 9" id="KW-0472">Membrane</keyword>
<dbReference type="EMBL" id="NIDF01000003">
    <property type="protein sequence ID" value="TYJ58745.1"/>
    <property type="molecule type" value="Genomic_DNA"/>
</dbReference>
<evidence type="ECO:0000256" key="6">
    <source>
        <dbReference type="ARBA" id="ARBA00023136"/>
    </source>
</evidence>
<dbReference type="GO" id="GO:0005770">
    <property type="term" value="C:late endosome"/>
    <property type="evidence" value="ECO:0007669"/>
    <property type="project" value="TreeGrafter"/>
</dbReference>
<evidence type="ECO:0000313" key="11">
    <source>
        <dbReference type="EMBL" id="TYJ58745.1"/>
    </source>
</evidence>
<proteinExistence type="predicted"/>
<keyword evidence="12" id="KW-1185">Reference proteome</keyword>
<accession>A0A5D3B4Q3</accession>
<evidence type="ECO:0000256" key="8">
    <source>
        <dbReference type="SAM" id="MobiDB-lite"/>
    </source>
</evidence>
<reference evidence="11 12" key="1">
    <citation type="submission" date="2017-05" db="EMBL/GenBank/DDBJ databases">
        <title>The Genome Sequence of Tsuchiyaea wingfieldii DSM 27421.</title>
        <authorList>
            <person name="Cuomo C."/>
            <person name="Passer A."/>
            <person name="Billmyre B."/>
            <person name="Heitman J."/>
        </authorList>
    </citation>
    <scope>NUCLEOTIDE SEQUENCE [LARGE SCALE GENOMIC DNA]</scope>
    <source>
        <strain evidence="11 12">DSM 27421</strain>
    </source>
</reference>
<dbReference type="Gene3D" id="2.70.130.10">
    <property type="entry name" value="Mannose-6-phosphate receptor binding domain"/>
    <property type="match status" value="1"/>
</dbReference>
<dbReference type="GO" id="GO:0000139">
    <property type="term" value="C:Golgi membrane"/>
    <property type="evidence" value="ECO:0007669"/>
    <property type="project" value="UniProtKB-SubCell"/>
</dbReference>
<dbReference type="Proteomes" id="UP000322245">
    <property type="component" value="Unassembled WGS sequence"/>
</dbReference>
<feature type="domain" description="MRH" evidence="10">
    <location>
        <begin position="8"/>
        <end position="153"/>
    </location>
</feature>
<evidence type="ECO:0000256" key="4">
    <source>
        <dbReference type="ARBA" id="ARBA00022729"/>
    </source>
</evidence>
<dbReference type="GO" id="GO:0005537">
    <property type="term" value="F:D-mannose binding"/>
    <property type="evidence" value="ECO:0007669"/>
    <property type="project" value="InterPro"/>
</dbReference>
<protein>
    <recommendedName>
        <fullName evidence="10">MRH domain-containing protein</fullName>
    </recommendedName>
</protein>
<feature type="transmembrane region" description="Helical" evidence="9">
    <location>
        <begin position="164"/>
        <end position="186"/>
    </location>
</feature>
<evidence type="ECO:0000256" key="7">
    <source>
        <dbReference type="ARBA" id="ARBA00023157"/>
    </source>
</evidence>
<dbReference type="InterPro" id="IPR009011">
    <property type="entry name" value="Man6P_isomerase_rcpt-bd_dom_sf"/>
</dbReference>
<evidence type="ECO:0000256" key="2">
    <source>
        <dbReference type="ARBA" id="ARBA00022448"/>
    </source>
</evidence>
<dbReference type="AlphaFoldDB" id="A0A5D3B4Q3"/>
<gene>
    <name evidence="11" type="ORF">B9479_000581</name>
</gene>
<keyword evidence="2" id="KW-0813">Transport</keyword>
<dbReference type="GO" id="GO:0010008">
    <property type="term" value="C:endosome membrane"/>
    <property type="evidence" value="ECO:0007669"/>
    <property type="project" value="UniProtKB-SubCell"/>
</dbReference>
<dbReference type="InterPro" id="IPR000479">
    <property type="entry name" value="CIMR_rpt"/>
</dbReference>
<comment type="subcellular location">
    <subcellularLocation>
        <location evidence="1">Endomembrane system</location>
    </subcellularLocation>
</comment>
<dbReference type="InterPro" id="IPR044865">
    <property type="entry name" value="MRH_dom"/>
</dbReference>
<evidence type="ECO:0000256" key="1">
    <source>
        <dbReference type="ARBA" id="ARBA00004308"/>
    </source>
</evidence>
<dbReference type="PANTHER" id="PTHR15071:SF0">
    <property type="entry name" value="MANNOSE 6-PHOSPHATE RECEPTOR-LIKE PROTEIN 1"/>
    <property type="match status" value="1"/>
</dbReference>